<dbReference type="GO" id="GO:0004861">
    <property type="term" value="F:cyclin-dependent protein serine/threonine kinase inhibitor activity"/>
    <property type="evidence" value="ECO:0007669"/>
    <property type="project" value="InterPro"/>
</dbReference>
<dbReference type="VEuPathDB" id="VectorBase:GBRI025190"/>
<dbReference type="InterPro" id="IPR024872">
    <property type="entry name" value="HEXIM"/>
</dbReference>
<keyword evidence="11" id="KW-1185">Reference proteome</keyword>
<protein>
    <submittedName>
        <fullName evidence="10">Uncharacterized protein</fullName>
    </submittedName>
</protein>
<dbReference type="EnsemblMetazoa" id="GBRI025190-RA">
    <property type="protein sequence ID" value="GBRI025190-PA"/>
    <property type="gene ID" value="GBRI025190"/>
</dbReference>
<keyword evidence="4" id="KW-0805">Transcription regulation</keyword>
<organism evidence="10 11">
    <name type="scientific">Glossina brevipalpis</name>
    <dbReference type="NCBI Taxonomy" id="37001"/>
    <lineage>
        <taxon>Eukaryota</taxon>
        <taxon>Metazoa</taxon>
        <taxon>Ecdysozoa</taxon>
        <taxon>Arthropoda</taxon>
        <taxon>Hexapoda</taxon>
        <taxon>Insecta</taxon>
        <taxon>Pterygota</taxon>
        <taxon>Neoptera</taxon>
        <taxon>Endopterygota</taxon>
        <taxon>Diptera</taxon>
        <taxon>Brachycera</taxon>
        <taxon>Muscomorpha</taxon>
        <taxon>Hippoboscoidea</taxon>
        <taxon>Glossinidae</taxon>
        <taxon>Glossina</taxon>
    </lineage>
</organism>
<evidence type="ECO:0000313" key="10">
    <source>
        <dbReference type="EnsemblMetazoa" id="GBRI025190-PA"/>
    </source>
</evidence>
<feature type="region of interest" description="Disordered" evidence="9">
    <location>
        <begin position="308"/>
        <end position="365"/>
    </location>
</feature>
<evidence type="ECO:0000256" key="2">
    <source>
        <dbReference type="ARBA" id="ARBA00008409"/>
    </source>
</evidence>
<evidence type="ECO:0000313" key="11">
    <source>
        <dbReference type="Proteomes" id="UP000091820"/>
    </source>
</evidence>
<accession>A0A1A9WML9</accession>
<dbReference type="Gene3D" id="6.10.250.2910">
    <property type="match status" value="1"/>
</dbReference>
<dbReference type="PRINTS" id="PR02094">
    <property type="entry name" value="HEXIMFAMILY"/>
</dbReference>
<evidence type="ECO:0000256" key="1">
    <source>
        <dbReference type="ARBA" id="ARBA00004123"/>
    </source>
</evidence>
<dbReference type="Pfam" id="PF15313">
    <property type="entry name" value="HEXIM"/>
    <property type="match status" value="1"/>
</dbReference>
<feature type="compositionally biased region" description="Basic and acidic residues" evidence="9">
    <location>
        <begin position="437"/>
        <end position="457"/>
    </location>
</feature>
<comment type="similarity">
    <text evidence="2">Belongs to the HEXIM family.</text>
</comment>
<feature type="coiled-coil region" evidence="8">
    <location>
        <begin position="261"/>
        <end position="295"/>
    </location>
</feature>
<evidence type="ECO:0000256" key="8">
    <source>
        <dbReference type="SAM" id="Coils"/>
    </source>
</evidence>
<dbReference type="GO" id="GO:0000122">
    <property type="term" value="P:negative regulation of transcription by RNA polymerase II"/>
    <property type="evidence" value="ECO:0007669"/>
    <property type="project" value="InterPro"/>
</dbReference>
<evidence type="ECO:0000256" key="9">
    <source>
        <dbReference type="SAM" id="MobiDB-lite"/>
    </source>
</evidence>
<feature type="compositionally biased region" description="Low complexity" evidence="9">
    <location>
        <begin position="329"/>
        <end position="345"/>
    </location>
</feature>
<comment type="subcellular location">
    <subcellularLocation>
        <location evidence="1">Nucleus</location>
    </subcellularLocation>
</comment>
<evidence type="ECO:0000256" key="4">
    <source>
        <dbReference type="ARBA" id="ARBA00023015"/>
    </source>
</evidence>
<keyword evidence="6" id="KW-0804">Transcription</keyword>
<feature type="region of interest" description="Disordered" evidence="9">
    <location>
        <begin position="40"/>
        <end position="110"/>
    </location>
</feature>
<evidence type="ECO:0000256" key="6">
    <source>
        <dbReference type="ARBA" id="ARBA00023163"/>
    </source>
</evidence>
<feature type="region of interest" description="Disordered" evidence="9">
    <location>
        <begin position="433"/>
        <end position="510"/>
    </location>
</feature>
<feature type="compositionally biased region" description="Basic residues" evidence="9">
    <location>
        <begin position="87"/>
        <end position="110"/>
    </location>
</feature>
<dbReference type="Proteomes" id="UP000091820">
    <property type="component" value="Unassembled WGS sequence"/>
</dbReference>
<dbReference type="PANTHER" id="PTHR13469">
    <property type="entry name" value="HEXAMETHYLENE BISACETAMIDE INDUCIBLE 1"/>
    <property type="match status" value="1"/>
</dbReference>
<evidence type="ECO:0000256" key="5">
    <source>
        <dbReference type="ARBA" id="ARBA00023054"/>
    </source>
</evidence>
<reference evidence="11" key="1">
    <citation type="submission" date="2014-03" db="EMBL/GenBank/DDBJ databases">
        <authorList>
            <person name="Aksoy S."/>
            <person name="Warren W."/>
            <person name="Wilson R.K."/>
        </authorList>
    </citation>
    <scope>NUCLEOTIDE SEQUENCE [LARGE SCALE GENOMIC DNA]</scope>
    <source>
        <strain evidence="11">IAEA</strain>
    </source>
</reference>
<dbReference type="PANTHER" id="PTHR13469:SF8">
    <property type="entry name" value="HEXIM P-TEFB COMPLEX SUBUNIT 1"/>
    <property type="match status" value="1"/>
</dbReference>
<proteinExistence type="inferred from homology"/>
<dbReference type="GO" id="GO:0005737">
    <property type="term" value="C:cytoplasm"/>
    <property type="evidence" value="ECO:0007669"/>
    <property type="project" value="InterPro"/>
</dbReference>
<reference evidence="10" key="2">
    <citation type="submission" date="2020-05" db="UniProtKB">
        <authorList>
            <consortium name="EnsemblMetazoa"/>
        </authorList>
    </citation>
    <scope>IDENTIFICATION</scope>
    <source>
        <strain evidence="10">IAEA</strain>
    </source>
</reference>
<keyword evidence="3" id="KW-0678">Repressor</keyword>
<feature type="compositionally biased region" description="Low complexity" evidence="9">
    <location>
        <begin position="467"/>
        <end position="478"/>
    </location>
</feature>
<sequence length="510" mass="57223">MNIQISTEDLSEKANQSQKACNEIVFGSKEDVDDSIAAERSQKQLHDVGLQQQGQKLQQQLPSGQQQGQGRQLLPQQQQQQQQQQSKTKRKHRRGKPKSKNGNKPYKKTNWKFQMPRLNYINGGANGGGGIVRSHGCGNGGLSRSGNKIPRSRSLVPYNTNKFLMEEHLADIPSALLTPSGRTRDSSFSMDSEDNYFFSLPEDEEEFLTKEFANVYETARVERLENLSKQELIDECLQIEDRYSKIQGTQRQQQLNMQRIATEYMTKIRTLEEKIKELSRENHNLRCQLMRSAAAAVAAAASPPSAAAPIASACQPTPMDSNSEDSESDSSTSSSSSSSTSSNNSAENPRRRHNNRPGSPDSPQEFREYIENNYMKEQGQINEQLLNMNQQLIQDSSGAANYKRGGGGGGGHMMAFERQHILLEADVEDDYDVCEADTEKSPKASSVHDYDIPERFRSAPNSPPHPQEQQQQQQQQQQQHHHREQDPIPTQIQHCSGVNIVEGLPKSTMP</sequence>
<evidence type="ECO:0000256" key="7">
    <source>
        <dbReference type="ARBA" id="ARBA00023242"/>
    </source>
</evidence>
<dbReference type="GO" id="GO:0097322">
    <property type="term" value="F:7SK snRNA binding"/>
    <property type="evidence" value="ECO:0007669"/>
    <property type="project" value="TreeGrafter"/>
</dbReference>
<keyword evidence="7" id="KW-0539">Nucleus</keyword>
<dbReference type="STRING" id="37001.A0A1A9WML9"/>
<dbReference type="AlphaFoldDB" id="A0A1A9WML9"/>
<name>A0A1A9WML9_9MUSC</name>
<keyword evidence="5 8" id="KW-0175">Coiled coil</keyword>
<feature type="compositionally biased region" description="Low complexity" evidence="9">
    <location>
        <begin position="49"/>
        <end position="86"/>
    </location>
</feature>
<dbReference type="GO" id="GO:0005654">
    <property type="term" value="C:nucleoplasm"/>
    <property type="evidence" value="ECO:0007669"/>
    <property type="project" value="TreeGrafter"/>
</dbReference>
<evidence type="ECO:0000256" key="3">
    <source>
        <dbReference type="ARBA" id="ARBA00022491"/>
    </source>
</evidence>